<name>A0ABR8GUR2_9CYAN</name>
<protein>
    <submittedName>
        <fullName evidence="1">DUF760 domain-containing protein</fullName>
    </submittedName>
</protein>
<gene>
    <name evidence="1" type="ORF">H6G81_21360</name>
</gene>
<reference evidence="1 2" key="1">
    <citation type="journal article" date="2020" name="ISME J.">
        <title>Comparative genomics reveals insights into cyanobacterial evolution and habitat adaptation.</title>
        <authorList>
            <person name="Chen M.Y."/>
            <person name="Teng W.K."/>
            <person name="Zhao L."/>
            <person name="Hu C.X."/>
            <person name="Zhou Y.K."/>
            <person name="Han B.P."/>
            <person name="Song L.R."/>
            <person name="Shu W.S."/>
        </authorList>
    </citation>
    <scope>NUCLEOTIDE SEQUENCE [LARGE SCALE GENOMIC DNA]</scope>
    <source>
        <strain evidence="1 2">FACHB-248</strain>
    </source>
</reference>
<dbReference type="Pfam" id="PF05542">
    <property type="entry name" value="DUF760"/>
    <property type="match status" value="1"/>
</dbReference>
<dbReference type="EMBL" id="JACJTA010000053">
    <property type="protein sequence ID" value="MBD2607004.1"/>
    <property type="molecule type" value="Genomic_DNA"/>
</dbReference>
<sequence length="113" mass="12679">MNNLSNRNPENFGSEAVNNNLWQYIKSLNPEMVAQLSKPTSPEVLQAIERTVVSMLGGLPSEDFDIEITTSRQHLGMLLGSAMLNGYFLHNVQQRLEFEKSLQLTEVDSPDTV</sequence>
<keyword evidence="2" id="KW-1185">Reference proteome</keyword>
<dbReference type="PANTHER" id="PTHR33598">
    <property type="entry name" value="OS02G0833400 PROTEIN"/>
    <property type="match status" value="1"/>
</dbReference>
<dbReference type="InterPro" id="IPR008479">
    <property type="entry name" value="DUF760"/>
</dbReference>
<proteinExistence type="predicted"/>
<dbReference type="Proteomes" id="UP000660380">
    <property type="component" value="Unassembled WGS sequence"/>
</dbReference>
<comment type="caution">
    <text evidence="1">The sequence shown here is derived from an EMBL/GenBank/DDBJ whole genome shotgun (WGS) entry which is preliminary data.</text>
</comment>
<organism evidence="1 2">
    <name type="scientific">Scytonema hofmannii FACHB-248</name>
    <dbReference type="NCBI Taxonomy" id="1842502"/>
    <lineage>
        <taxon>Bacteria</taxon>
        <taxon>Bacillati</taxon>
        <taxon>Cyanobacteriota</taxon>
        <taxon>Cyanophyceae</taxon>
        <taxon>Nostocales</taxon>
        <taxon>Scytonemataceae</taxon>
        <taxon>Scytonema</taxon>
    </lineage>
</organism>
<evidence type="ECO:0000313" key="1">
    <source>
        <dbReference type="EMBL" id="MBD2607004.1"/>
    </source>
</evidence>
<dbReference type="PANTHER" id="PTHR33598:SF2">
    <property type="entry name" value="MAR-BINDING FILAMENT-LIKE PROTEIN"/>
    <property type="match status" value="1"/>
</dbReference>
<dbReference type="RefSeq" id="WP_029631756.1">
    <property type="nucleotide sequence ID" value="NZ_JACJTA010000053.1"/>
</dbReference>
<accession>A0ABR8GUR2</accession>
<evidence type="ECO:0000313" key="2">
    <source>
        <dbReference type="Proteomes" id="UP000660380"/>
    </source>
</evidence>